<dbReference type="Gene3D" id="2.30.31.10">
    <property type="entry name" value="Transcriptional Coactivator Pc4, Chain A"/>
    <property type="match status" value="1"/>
</dbReference>
<dbReference type="InterPro" id="IPR009044">
    <property type="entry name" value="ssDNA-bd_transcriptional_reg"/>
</dbReference>
<dbReference type="PANTHER" id="PTHR13215">
    <property type="entry name" value="RNA POLYMERASE II TRANSCRIPTIONAL COACTIVATOR"/>
    <property type="match status" value="1"/>
</dbReference>
<dbReference type="GO" id="GO:0005634">
    <property type="term" value="C:nucleus"/>
    <property type="evidence" value="ECO:0007669"/>
    <property type="project" value="UniProtKB-SubCell"/>
</dbReference>
<keyword evidence="6" id="KW-0539">Nucleus</keyword>
<keyword evidence="5" id="KW-0804">Transcription</keyword>
<protein>
    <recommendedName>
        <fullName evidence="8">Transcriptional coactivator p15 (PC4) C-terminal domain-containing protein</fullName>
    </recommendedName>
</protein>
<comment type="similarity">
    <text evidence="2">Belongs to the transcriptional coactivator PC4 family.</text>
</comment>
<reference evidence="9" key="1">
    <citation type="submission" date="2014-12" db="EMBL/GenBank/DDBJ databases">
        <title>Insight into the proteome of Arion vulgaris.</title>
        <authorList>
            <person name="Aradska J."/>
            <person name="Bulat T."/>
            <person name="Smidak R."/>
            <person name="Sarate P."/>
            <person name="Gangsoo J."/>
            <person name="Sialana F."/>
            <person name="Bilban M."/>
            <person name="Lubec G."/>
        </authorList>
    </citation>
    <scope>NUCLEOTIDE SEQUENCE</scope>
    <source>
        <tissue evidence="9">Skin</tissue>
    </source>
</reference>
<evidence type="ECO:0000256" key="7">
    <source>
        <dbReference type="SAM" id="MobiDB-lite"/>
    </source>
</evidence>
<name>A0A0B7AUZ0_9EUPU</name>
<organism evidence="9">
    <name type="scientific">Arion vulgaris</name>
    <dbReference type="NCBI Taxonomy" id="1028688"/>
    <lineage>
        <taxon>Eukaryota</taxon>
        <taxon>Metazoa</taxon>
        <taxon>Spiralia</taxon>
        <taxon>Lophotrochozoa</taxon>
        <taxon>Mollusca</taxon>
        <taxon>Gastropoda</taxon>
        <taxon>Heterobranchia</taxon>
        <taxon>Euthyneura</taxon>
        <taxon>Panpulmonata</taxon>
        <taxon>Eupulmonata</taxon>
        <taxon>Stylommatophora</taxon>
        <taxon>Helicina</taxon>
        <taxon>Arionoidea</taxon>
        <taxon>Arionidae</taxon>
        <taxon>Arion</taxon>
    </lineage>
</organism>
<evidence type="ECO:0000313" key="9">
    <source>
        <dbReference type="EMBL" id="CEK84859.1"/>
    </source>
</evidence>
<evidence type="ECO:0000256" key="2">
    <source>
        <dbReference type="ARBA" id="ARBA00009001"/>
    </source>
</evidence>
<dbReference type="AlphaFoldDB" id="A0A0B7AUZ0"/>
<accession>A0A0B7AUZ0</accession>
<dbReference type="InterPro" id="IPR045125">
    <property type="entry name" value="Sub1/Tcp4-like"/>
</dbReference>
<keyword evidence="4" id="KW-0238">DNA-binding</keyword>
<feature type="compositionally biased region" description="Basic and acidic residues" evidence="7">
    <location>
        <begin position="29"/>
        <end position="48"/>
    </location>
</feature>
<evidence type="ECO:0000259" key="8">
    <source>
        <dbReference type="Pfam" id="PF02229"/>
    </source>
</evidence>
<dbReference type="SUPFAM" id="SSF54447">
    <property type="entry name" value="ssDNA-binding transcriptional regulator domain"/>
    <property type="match status" value="1"/>
</dbReference>
<dbReference type="Pfam" id="PF02229">
    <property type="entry name" value="PC4"/>
    <property type="match status" value="1"/>
</dbReference>
<dbReference type="EMBL" id="HACG01037994">
    <property type="protein sequence ID" value="CEK84859.1"/>
    <property type="molecule type" value="Transcribed_RNA"/>
</dbReference>
<comment type="subcellular location">
    <subcellularLocation>
        <location evidence="1">Nucleus</location>
    </subcellularLocation>
</comment>
<keyword evidence="3" id="KW-0805">Transcription regulation</keyword>
<proteinExistence type="inferred from homology"/>
<dbReference type="InterPro" id="IPR003173">
    <property type="entry name" value="PC4_C"/>
</dbReference>
<evidence type="ECO:0000256" key="4">
    <source>
        <dbReference type="ARBA" id="ARBA00023125"/>
    </source>
</evidence>
<gene>
    <name evidence="9" type="primary">ORF144917</name>
</gene>
<evidence type="ECO:0000256" key="1">
    <source>
        <dbReference type="ARBA" id="ARBA00004123"/>
    </source>
</evidence>
<evidence type="ECO:0000256" key="5">
    <source>
        <dbReference type="ARBA" id="ARBA00023163"/>
    </source>
</evidence>
<sequence>MPKSKEFLSSSDSESGDSDEPKQKKKKPEAKPEKKKEVKEAKSDKDSKSSSSTKGPGGEHMFQLAKMRYATVSEFRGKAMVGIREYYEKDGELRPGKKGISLSTEQWQALKDKITDIDECLSTF</sequence>
<evidence type="ECO:0000256" key="6">
    <source>
        <dbReference type="ARBA" id="ARBA00023242"/>
    </source>
</evidence>
<evidence type="ECO:0000256" key="3">
    <source>
        <dbReference type="ARBA" id="ARBA00023015"/>
    </source>
</evidence>
<feature type="region of interest" description="Disordered" evidence="7">
    <location>
        <begin position="1"/>
        <end position="62"/>
    </location>
</feature>
<feature type="domain" description="Transcriptional coactivator p15 (PC4) C-terminal" evidence="8">
    <location>
        <begin position="62"/>
        <end position="112"/>
    </location>
</feature>
<dbReference type="GO" id="GO:0003677">
    <property type="term" value="F:DNA binding"/>
    <property type="evidence" value="ECO:0007669"/>
    <property type="project" value="UniProtKB-KW"/>
</dbReference>
<dbReference type="GO" id="GO:0003713">
    <property type="term" value="F:transcription coactivator activity"/>
    <property type="evidence" value="ECO:0007669"/>
    <property type="project" value="InterPro"/>
</dbReference>
<dbReference type="GO" id="GO:0060261">
    <property type="term" value="P:positive regulation of transcription initiation by RNA polymerase II"/>
    <property type="evidence" value="ECO:0007669"/>
    <property type="project" value="InterPro"/>
</dbReference>